<sequence>MKDDVTSRLDALRRAVDEARSVPMSASVMINRSDFHAMLDDLERVIDKTLSEATEVVGDRAAVVASGSEEAEEILRQARMQSEALVSDTSVYQLASERAVEVQQAAAREAASLRAETDEYVEGKLANFELTLERTLELVRKGRAQLSGGHSHRLGDDSDVHDIVLPDHLER</sequence>
<protein>
    <recommendedName>
        <fullName evidence="3">ATPase</fullName>
    </recommendedName>
</protein>
<name>A0A3N0DWE8_9ACTN</name>
<organism evidence="1 2">
    <name type="scientific">Nocardioides marmorisolisilvae</name>
    <dbReference type="NCBI Taxonomy" id="1542737"/>
    <lineage>
        <taxon>Bacteria</taxon>
        <taxon>Bacillati</taxon>
        <taxon>Actinomycetota</taxon>
        <taxon>Actinomycetes</taxon>
        <taxon>Propionibacteriales</taxon>
        <taxon>Nocardioidaceae</taxon>
        <taxon>Nocardioides</taxon>
    </lineage>
</organism>
<evidence type="ECO:0000313" key="1">
    <source>
        <dbReference type="EMBL" id="RNL79871.1"/>
    </source>
</evidence>
<keyword evidence="2" id="KW-1185">Reference proteome</keyword>
<dbReference type="OrthoDB" id="3291843at2"/>
<proteinExistence type="predicted"/>
<accession>A0A3N0DWE8</accession>
<gene>
    <name evidence="1" type="ORF">EFL95_13070</name>
</gene>
<comment type="caution">
    <text evidence="1">The sequence shown here is derived from an EMBL/GenBank/DDBJ whole genome shotgun (WGS) entry which is preliminary data.</text>
</comment>
<dbReference type="EMBL" id="RJSG01000002">
    <property type="protein sequence ID" value="RNL79871.1"/>
    <property type="molecule type" value="Genomic_DNA"/>
</dbReference>
<evidence type="ECO:0008006" key="3">
    <source>
        <dbReference type="Google" id="ProtNLM"/>
    </source>
</evidence>
<reference evidence="1 2" key="1">
    <citation type="submission" date="2018-11" db="EMBL/GenBank/DDBJ databases">
        <authorList>
            <person name="Li F."/>
        </authorList>
    </citation>
    <scope>NUCLEOTIDE SEQUENCE [LARGE SCALE GENOMIC DNA]</scope>
    <source>
        <strain evidence="1 2">KIS18-7</strain>
    </source>
</reference>
<evidence type="ECO:0000313" key="2">
    <source>
        <dbReference type="Proteomes" id="UP000277094"/>
    </source>
</evidence>
<dbReference type="RefSeq" id="WP_123234375.1">
    <property type="nucleotide sequence ID" value="NZ_RJSG01000002.1"/>
</dbReference>
<dbReference type="Proteomes" id="UP000277094">
    <property type="component" value="Unassembled WGS sequence"/>
</dbReference>
<dbReference type="AlphaFoldDB" id="A0A3N0DWE8"/>